<dbReference type="Pfam" id="PF23271">
    <property type="entry name" value="HEAT_GCN1"/>
    <property type="match status" value="1"/>
</dbReference>
<reference evidence="9" key="2">
    <citation type="journal article" date="2019" name="IMA Fungus">
        <title>Genome sequencing and comparison of five Tilletia species to identify candidate genes for the detection of regulated species infecting wheat.</title>
        <authorList>
            <person name="Nguyen H.D.T."/>
            <person name="Sultana T."/>
            <person name="Kesanakurti P."/>
            <person name="Hambleton S."/>
        </authorList>
    </citation>
    <scope>NUCLEOTIDE SEQUENCE</scope>
    <source>
        <strain evidence="9">DAOMC 236416</strain>
    </source>
</reference>
<organism evidence="9 10">
    <name type="scientific">Tilletia indica</name>
    <dbReference type="NCBI Taxonomy" id="43049"/>
    <lineage>
        <taxon>Eukaryota</taxon>
        <taxon>Fungi</taxon>
        <taxon>Dikarya</taxon>
        <taxon>Basidiomycota</taxon>
        <taxon>Ustilaginomycotina</taxon>
        <taxon>Exobasidiomycetes</taxon>
        <taxon>Tilletiales</taxon>
        <taxon>Tilletiaceae</taxon>
        <taxon>Tilletia</taxon>
    </lineage>
</organism>
<feature type="region of interest" description="Disordered" evidence="6">
    <location>
        <begin position="319"/>
        <end position="366"/>
    </location>
</feature>
<evidence type="ECO:0000256" key="4">
    <source>
        <dbReference type="ARBA" id="ARBA00022737"/>
    </source>
</evidence>
<keyword evidence="5" id="KW-0653">Protein transport</keyword>
<dbReference type="InterPro" id="IPR016024">
    <property type="entry name" value="ARM-type_fold"/>
</dbReference>
<dbReference type="InterPro" id="IPR001494">
    <property type="entry name" value="Importin-beta_N"/>
</dbReference>
<dbReference type="Pfam" id="PF03810">
    <property type="entry name" value="IBN_N"/>
    <property type="match status" value="1"/>
</dbReference>
<accession>A0A177TVC7</accession>
<dbReference type="AlphaFoldDB" id="A0A177TVC7"/>
<protein>
    <submittedName>
        <fullName evidence="9">Uncharacterized protein</fullName>
    </submittedName>
</protein>
<feature type="domain" description="Stalled ribosome sensor GCN1-like HEAT repeats region" evidence="8">
    <location>
        <begin position="150"/>
        <end position="251"/>
    </location>
</feature>
<evidence type="ECO:0000256" key="1">
    <source>
        <dbReference type="ARBA" id="ARBA00004496"/>
    </source>
</evidence>
<proteinExistence type="predicted"/>
<keyword evidence="2" id="KW-0813">Transport</keyword>
<comment type="caution">
    <text evidence="9">The sequence shown here is derived from an EMBL/GenBank/DDBJ whole genome shotgun (WGS) entry which is preliminary data.</text>
</comment>
<dbReference type="InterPro" id="IPR057546">
    <property type="entry name" value="HEAT_GCN1"/>
</dbReference>
<evidence type="ECO:0000256" key="5">
    <source>
        <dbReference type="ARBA" id="ARBA00022927"/>
    </source>
</evidence>
<dbReference type="OrthoDB" id="951172at2759"/>
<evidence type="ECO:0000259" key="8">
    <source>
        <dbReference type="Pfam" id="PF23271"/>
    </source>
</evidence>
<feature type="domain" description="Importin N-terminal" evidence="7">
    <location>
        <begin position="34"/>
        <end position="93"/>
    </location>
</feature>
<dbReference type="InterPro" id="IPR011989">
    <property type="entry name" value="ARM-like"/>
</dbReference>
<dbReference type="Pfam" id="PF13513">
    <property type="entry name" value="HEAT_EZ"/>
    <property type="match status" value="1"/>
</dbReference>
<dbReference type="EMBL" id="LWDF02000438">
    <property type="protein sequence ID" value="KAE8248650.1"/>
    <property type="molecule type" value="Genomic_DNA"/>
</dbReference>
<evidence type="ECO:0000313" key="9">
    <source>
        <dbReference type="EMBL" id="KAE8248650.1"/>
    </source>
</evidence>
<dbReference type="GO" id="GO:0031267">
    <property type="term" value="F:small GTPase binding"/>
    <property type="evidence" value="ECO:0007669"/>
    <property type="project" value="InterPro"/>
</dbReference>
<dbReference type="GO" id="GO:0005737">
    <property type="term" value="C:cytoplasm"/>
    <property type="evidence" value="ECO:0007669"/>
    <property type="project" value="UniProtKB-SubCell"/>
</dbReference>
<dbReference type="SUPFAM" id="SSF48371">
    <property type="entry name" value="ARM repeat"/>
    <property type="match status" value="1"/>
</dbReference>
<feature type="compositionally biased region" description="Basic and acidic residues" evidence="6">
    <location>
        <begin position="325"/>
        <end position="334"/>
    </location>
</feature>
<keyword evidence="4" id="KW-0677">Repeat</keyword>
<evidence type="ECO:0000259" key="7">
    <source>
        <dbReference type="Pfam" id="PF03810"/>
    </source>
</evidence>
<reference evidence="9" key="1">
    <citation type="submission" date="2016-04" db="EMBL/GenBank/DDBJ databases">
        <authorList>
            <person name="Nguyen H.D."/>
            <person name="Samba Siva P."/>
            <person name="Cullis J."/>
            <person name="Levesque C.A."/>
            <person name="Hambleton S."/>
        </authorList>
    </citation>
    <scope>NUCLEOTIDE SEQUENCE</scope>
    <source>
        <strain evidence="9">DAOMC 236416</strain>
    </source>
</reference>
<dbReference type="GO" id="GO:0006606">
    <property type="term" value="P:protein import into nucleus"/>
    <property type="evidence" value="ECO:0007669"/>
    <property type="project" value="InterPro"/>
</dbReference>
<evidence type="ECO:0000256" key="6">
    <source>
        <dbReference type="SAM" id="MobiDB-lite"/>
    </source>
</evidence>
<evidence type="ECO:0000256" key="2">
    <source>
        <dbReference type="ARBA" id="ARBA00022448"/>
    </source>
</evidence>
<sequence length="969" mass="106779">MAATWDQADALQEIIALIKESITPTGEQRRVVERLQELQATPRYVSYLVYIFSQLTTEDVQVRTVAGILLKNGFDHVVISDDELVYIKEQMLPALSYPEVELRRTASLVVAMILVFYKPETWPEGLSKLIDLTASSNFDEAEAAFNTLSKVCEDASAELDAAEINGVRLIEVLIPKLLEATQHPDARIRAHSINCLNEFVTQGSATLQLHLDTFLTALFKRASDESAHVRKFVCQAIVYISTATPAKILPELANIVDYMLYSTRDANTEVALQACEFWMQFAENKQLAPNLRPYLAKIAPVLLQSMVYSEEDLLTLGGDEDDAHIEDRDQDIKPQHYSGRTHRNERVEDDEAPGNAPGSSTAIQGKSRAAIEAAFKDEDEDSDFDSEDGYFDDDDDDELGGDWNLRKCSAAALDVLAIEFGDELLEILLPYLRERLFAPDWLQRESGILALGAIAQGCIGGIQQHLPNLVPLLISTFQDSKPLVRSIACWTLSRYSSWCVQYKGQDGQTPFFLPAMEGLLGMVLDGNKRVQEAGCSAFATLEEEAGTELTPVLGPILSTLVRAFEKYQRKNLLILYDAIGTLADSVGNELNRPEYVQVLLPPLVQKWQSLDDVDEDLIPLLECMSSVTIAVGPGFLEFSPPVFERCVRIVHSQLQFLAEESAKPADERDYDRMTETFIIVALDLLSGLTQGLGTNIQPLVATSSPALLPLLYMCIRCESAPIRQSAYALLGDLAISAFDLLRPHLQSIVPDLIQQIEPNPQEENVSVCNNAAWAAGEIALQYGGPGVRTLPAGGPGAGADGTDGSAAAAAANGVDASSVAELQQWVNPLIERLIPVLLSQKSAKSLTENSAVTIGRFGLVCPAMVAPHLDVFFVQWCQALWDIKDNDEKDSAFRGLCEMIQVNPNGAAAGFPYFCNAVVRWTTPSAQLNDMFRKILTGFRDASGPEQWENQKQSFPPVIRQRLQDRYGL</sequence>
<gene>
    <name evidence="9" type="ORF">A4X13_0g5522</name>
</gene>
<dbReference type="Proteomes" id="UP000077521">
    <property type="component" value="Unassembled WGS sequence"/>
</dbReference>
<name>A0A177TVC7_9BASI</name>
<keyword evidence="3" id="KW-0963">Cytoplasm</keyword>
<evidence type="ECO:0000256" key="3">
    <source>
        <dbReference type="ARBA" id="ARBA00022490"/>
    </source>
</evidence>
<evidence type="ECO:0000313" key="10">
    <source>
        <dbReference type="Proteomes" id="UP000077521"/>
    </source>
</evidence>
<comment type="subcellular location">
    <subcellularLocation>
        <location evidence="1">Cytoplasm</location>
    </subcellularLocation>
</comment>
<dbReference type="PANTHER" id="PTHR10527">
    <property type="entry name" value="IMPORTIN BETA"/>
    <property type="match status" value="1"/>
</dbReference>
<keyword evidence="10" id="KW-1185">Reference proteome</keyword>
<dbReference type="Gene3D" id="1.25.10.10">
    <property type="entry name" value="Leucine-rich Repeat Variant"/>
    <property type="match status" value="2"/>
</dbReference>
<dbReference type="InterPro" id="IPR040122">
    <property type="entry name" value="Importin_beta"/>
</dbReference>